<dbReference type="Pfam" id="PF06189">
    <property type="entry name" value="5-nucleotidase"/>
    <property type="match status" value="1"/>
</dbReference>
<dbReference type="GO" id="GO:0000287">
    <property type="term" value="F:magnesium ion binding"/>
    <property type="evidence" value="ECO:0007669"/>
    <property type="project" value="InterPro"/>
</dbReference>
<dbReference type="Ensembl" id="ENSCSAVT00000001858.1">
    <property type="protein sequence ID" value="ENSCSAVP00000001825.1"/>
    <property type="gene ID" value="ENSCSAVG00000001065.1"/>
</dbReference>
<name>H2Y927_CIOSA</name>
<reference evidence="2" key="1">
    <citation type="submission" date="2003-08" db="EMBL/GenBank/DDBJ databases">
        <authorList>
            <person name="Birren B."/>
            <person name="Nusbaum C."/>
            <person name="Abebe A."/>
            <person name="Abouelleil A."/>
            <person name="Adekoya E."/>
            <person name="Ait-zahra M."/>
            <person name="Allen N."/>
            <person name="Allen T."/>
            <person name="An P."/>
            <person name="Anderson M."/>
            <person name="Anderson S."/>
            <person name="Arachchi H."/>
            <person name="Armbruster J."/>
            <person name="Bachantsang P."/>
            <person name="Baldwin J."/>
            <person name="Barry A."/>
            <person name="Bayul T."/>
            <person name="Blitshsteyn B."/>
            <person name="Bloom T."/>
            <person name="Blye J."/>
            <person name="Boguslavskiy L."/>
            <person name="Borowsky M."/>
            <person name="Boukhgalter B."/>
            <person name="Brunache A."/>
            <person name="Butler J."/>
            <person name="Calixte N."/>
            <person name="Calvo S."/>
            <person name="Camarata J."/>
            <person name="Campo K."/>
            <person name="Chang J."/>
            <person name="Cheshatsang Y."/>
            <person name="Citroen M."/>
            <person name="Collymore A."/>
            <person name="Considine T."/>
            <person name="Cook A."/>
            <person name="Cooke P."/>
            <person name="Corum B."/>
            <person name="Cuomo C."/>
            <person name="David R."/>
            <person name="Dawoe T."/>
            <person name="Degray S."/>
            <person name="Dodge S."/>
            <person name="Dooley K."/>
            <person name="Dorje P."/>
            <person name="Dorjee K."/>
            <person name="Dorris L."/>
            <person name="Duffey N."/>
            <person name="Dupes A."/>
            <person name="Elkins T."/>
            <person name="Engels R."/>
            <person name="Erickson J."/>
            <person name="Farina A."/>
            <person name="Faro S."/>
            <person name="Ferreira P."/>
            <person name="Fischer H."/>
            <person name="Fitzgerald M."/>
            <person name="Foley K."/>
            <person name="Gage D."/>
            <person name="Galagan J."/>
            <person name="Gearin G."/>
            <person name="Gnerre S."/>
            <person name="Gnirke A."/>
            <person name="Goyette A."/>
            <person name="Graham J."/>
            <person name="Grandbois E."/>
            <person name="Gyaltsen K."/>
            <person name="Hafez N."/>
            <person name="Hagopian D."/>
            <person name="Hagos B."/>
            <person name="Hall J."/>
            <person name="Hatcher B."/>
            <person name="Heller A."/>
            <person name="Higgins H."/>
            <person name="Honan T."/>
            <person name="Horn A."/>
            <person name="Houde N."/>
            <person name="Hughes L."/>
            <person name="Hulme W."/>
            <person name="Husby E."/>
            <person name="Iliev I."/>
            <person name="Jaffe D."/>
            <person name="Jones C."/>
            <person name="Kamal M."/>
            <person name="Kamat A."/>
            <person name="Kamvysselis M."/>
            <person name="Karlsson E."/>
            <person name="Kells C."/>
            <person name="Kieu A."/>
            <person name="Kisner P."/>
            <person name="Kodira C."/>
            <person name="Kulbokas E."/>
            <person name="Labutti K."/>
            <person name="Lama D."/>
            <person name="Landers T."/>
            <person name="Leger J."/>
            <person name="Levine S."/>
            <person name="Lewis D."/>
            <person name="Lewis T."/>
            <person name="Lindblad-toh K."/>
            <person name="Liu X."/>
            <person name="Lokyitsang T."/>
            <person name="Lokyitsang Y."/>
            <person name="Lucien O."/>
            <person name="Lui A."/>
            <person name="Ma L.J."/>
            <person name="Mabbitt R."/>
            <person name="Macdonald J."/>
            <person name="Maclean C."/>
            <person name="Major J."/>
            <person name="Manning J."/>
            <person name="Marabella R."/>
            <person name="Maru K."/>
            <person name="Matthews C."/>
            <person name="Mauceli E."/>
            <person name="Mccarthy M."/>
            <person name="Mcdonough S."/>
            <person name="Mcghee T."/>
            <person name="Meldrim J."/>
            <person name="Meneus L."/>
            <person name="Mesirov J."/>
            <person name="Mihalev A."/>
            <person name="Mihova T."/>
            <person name="Mikkelsen T."/>
            <person name="Mlenga V."/>
            <person name="Moru K."/>
            <person name="Mozes J."/>
            <person name="Mulrain L."/>
            <person name="Munson G."/>
            <person name="Naylor J."/>
            <person name="Newes C."/>
            <person name="Nguyen C."/>
            <person name="Nguyen N."/>
            <person name="Nguyen T."/>
            <person name="Nicol R."/>
            <person name="Nielsen C."/>
            <person name="Nizzari M."/>
            <person name="Norbu C."/>
            <person name="Norbu N."/>
            <person name="O'donnell P."/>
            <person name="Okoawo O."/>
            <person name="O'leary S."/>
            <person name="Omotosho B."/>
            <person name="O'neill K."/>
            <person name="Osman S."/>
            <person name="Parker S."/>
            <person name="Perrin D."/>
            <person name="Phunkhang P."/>
            <person name="Piqani B."/>
            <person name="Purcell S."/>
            <person name="Rachupka T."/>
            <person name="Ramasamy U."/>
            <person name="Rameau R."/>
            <person name="Ray V."/>
            <person name="Raymond C."/>
            <person name="Retta R."/>
            <person name="Richardson S."/>
            <person name="Rise C."/>
            <person name="Rodriguez J."/>
            <person name="Rogers J."/>
            <person name="Rogov P."/>
            <person name="Rutman M."/>
            <person name="Schupbach R."/>
            <person name="Seaman C."/>
            <person name="Settipalli S."/>
            <person name="Sharpe T."/>
            <person name="Sheridan J."/>
            <person name="Sherpa N."/>
            <person name="Shi J."/>
            <person name="Smirnov S."/>
            <person name="Smith C."/>
            <person name="Sougnez C."/>
            <person name="Spencer B."/>
            <person name="Stalker J."/>
            <person name="Stange-thomann N."/>
            <person name="Stavropoulos S."/>
            <person name="Stetson K."/>
            <person name="Stone C."/>
            <person name="Stone S."/>
            <person name="Stubbs M."/>
            <person name="Talamas J."/>
            <person name="Tchuinga P."/>
            <person name="Tenzing P."/>
            <person name="Tesfaye S."/>
            <person name="Theodore J."/>
            <person name="Thoulutsang Y."/>
            <person name="Topham K."/>
            <person name="Towey S."/>
            <person name="Tsamla T."/>
            <person name="Tsomo N."/>
            <person name="Vallee D."/>
            <person name="Vassiliev H."/>
            <person name="Venkataraman V."/>
            <person name="Vinson J."/>
            <person name="Vo A."/>
            <person name="Wade C."/>
            <person name="Wang S."/>
            <person name="Wangchuk T."/>
            <person name="Wangdi T."/>
            <person name="Whittaker C."/>
            <person name="Wilkinson J."/>
            <person name="Wu Y."/>
            <person name="Wyman D."/>
            <person name="Yadav S."/>
            <person name="Yang S."/>
            <person name="Yang X."/>
            <person name="Yeager S."/>
            <person name="Yee E."/>
            <person name="Young G."/>
            <person name="Zainoun J."/>
            <person name="Zembeck L."/>
            <person name="Zimmer A."/>
            <person name="Zody M."/>
            <person name="Lander E."/>
        </authorList>
    </citation>
    <scope>NUCLEOTIDE SEQUENCE [LARGE SCALE GENOMIC DNA]</scope>
</reference>
<sequence>PKPETAIIIAVSSRALFDMTEERKIYSEEGLSSYLKHMISRENVPLKPGSAFPFVQALTCINLRLLELDPNEKQLFDVVLMSNNSAQIGVALINSINYHALTIERICLTAGKSVSGYLAAYGTLYLSADASNVIEALNEGIASATVFSGNGSVQSSCEQLRIAFDGDAVLFSDESEIIAKKHGLEKFFENEAAKADEPLEMGPLQKFAMVIGDVKKKFTDEGIIENCPIRTYLVTARSAASSGLRALRTLRLWGLDIDEALFLAGAPKGPILQKIKPHLFFDDQQRNVDSGLEYGVKSAHVPYGIAQKVQK</sequence>
<dbReference type="Proteomes" id="UP000007875">
    <property type="component" value="Unassembled WGS sequence"/>
</dbReference>
<reference evidence="1" key="3">
    <citation type="submission" date="2025-09" db="UniProtKB">
        <authorList>
            <consortium name="Ensembl"/>
        </authorList>
    </citation>
    <scope>IDENTIFICATION</scope>
</reference>
<dbReference type="STRING" id="51511.ENSCSAVP00000001825"/>
<reference evidence="1" key="2">
    <citation type="submission" date="2025-08" db="UniProtKB">
        <authorList>
            <consortium name="Ensembl"/>
        </authorList>
    </citation>
    <scope>IDENTIFICATION</scope>
</reference>
<keyword evidence="2" id="KW-1185">Reference proteome</keyword>
<dbReference type="GO" id="GO:0000166">
    <property type="term" value="F:nucleotide binding"/>
    <property type="evidence" value="ECO:0007669"/>
    <property type="project" value="InterPro"/>
</dbReference>
<dbReference type="InParanoid" id="H2Y927"/>
<proteinExistence type="predicted"/>
<organism evidence="1 2">
    <name type="scientific">Ciona savignyi</name>
    <name type="common">Pacific transparent sea squirt</name>
    <dbReference type="NCBI Taxonomy" id="51511"/>
    <lineage>
        <taxon>Eukaryota</taxon>
        <taxon>Metazoa</taxon>
        <taxon>Chordata</taxon>
        <taxon>Tunicata</taxon>
        <taxon>Ascidiacea</taxon>
        <taxon>Phlebobranchia</taxon>
        <taxon>Cionidae</taxon>
        <taxon>Ciona</taxon>
    </lineage>
</organism>
<protein>
    <recommendedName>
        <fullName evidence="3">5'-nucleotidase</fullName>
    </recommendedName>
</protein>
<evidence type="ECO:0000313" key="2">
    <source>
        <dbReference type="Proteomes" id="UP000007875"/>
    </source>
</evidence>
<dbReference type="eggNOG" id="ENOG502QRJF">
    <property type="taxonomic scope" value="Eukaryota"/>
</dbReference>
<dbReference type="PANTHER" id="PTHR31367">
    <property type="entry name" value="CYTOSOLIC 5'-NUCLEOTIDASE 1 FAMILY MEMBER"/>
    <property type="match status" value="1"/>
</dbReference>
<dbReference type="PANTHER" id="PTHR31367:SF5">
    <property type="entry name" value="CYTOSOLIC 5'-NUCLEOTIDASE 1A"/>
    <property type="match status" value="1"/>
</dbReference>
<evidence type="ECO:0000313" key="1">
    <source>
        <dbReference type="Ensembl" id="ENSCSAVP00000001825.1"/>
    </source>
</evidence>
<dbReference type="AlphaFoldDB" id="H2Y927"/>
<dbReference type="GO" id="GO:0008253">
    <property type="term" value="F:5'-nucleotidase activity"/>
    <property type="evidence" value="ECO:0007669"/>
    <property type="project" value="InterPro"/>
</dbReference>
<dbReference type="OMA" id="YQIEHED"/>
<dbReference type="InterPro" id="IPR010394">
    <property type="entry name" value="5-nucleotidase"/>
</dbReference>
<dbReference type="HOGENOM" id="CLU_060123_0_0_1"/>
<dbReference type="GO" id="GO:0046085">
    <property type="term" value="P:adenosine metabolic process"/>
    <property type="evidence" value="ECO:0007669"/>
    <property type="project" value="TreeGrafter"/>
</dbReference>
<accession>H2Y927</accession>
<dbReference type="GO" id="GO:0005829">
    <property type="term" value="C:cytosol"/>
    <property type="evidence" value="ECO:0007669"/>
    <property type="project" value="TreeGrafter"/>
</dbReference>
<dbReference type="GO" id="GO:0009117">
    <property type="term" value="P:nucleotide metabolic process"/>
    <property type="evidence" value="ECO:0007669"/>
    <property type="project" value="InterPro"/>
</dbReference>
<dbReference type="FunCoup" id="H2Y927">
    <property type="interactions" value="11"/>
</dbReference>
<dbReference type="GeneTree" id="ENSGT00390000017767"/>
<evidence type="ECO:0008006" key="3">
    <source>
        <dbReference type="Google" id="ProtNLM"/>
    </source>
</evidence>